<dbReference type="AlphaFoldDB" id="A0A8B4BV66"/>
<name>A0A8B4BV66_HEYCO</name>
<reference evidence="2 3" key="1">
    <citation type="submission" date="2016-11" db="EMBL/GenBank/DDBJ databases">
        <authorList>
            <person name="Varghese N."/>
            <person name="Submissions S."/>
        </authorList>
    </citation>
    <scope>NUCLEOTIDE SEQUENCE [LARGE SCALE GENOMIC DNA]</scope>
    <source>
        <strain evidence="2 3">DSM 1</strain>
    </source>
</reference>
<comment type="caution">
    <text evidence="2">The sequence shown here is derived from an EMBL/GenBank/DDBJ whole genome shotgun (WGS) entry which is preliminary data.</text>
</comment>
<sequence length="93" mass="10528">MVAVLGRFLPRFMDKLMELTMYRTQHSDRPSKSKVDSALYHPGYGLHERGTNKGWMRRNSYYVKMSKYPLASAAIAAFVGAALWAAVSAKQKD</sequence>
<feature type="transmembrane region" description="Helical" evidence="1">
    <location>
        <begin position="68"/>
        <end position="87"/>
    </location>
</feature>
<dbReference type="Proteomes" id="UP000184029">
    <property type="component" value="Unassembled WGS sequence"/>
</dbReference>
<evidence type="ECO:0000313" key="3">
    <source>
        <dbReference type="Proteomes" id="UP000184029"/>
    </source>
</evidence>
<gene>
    <name evidence="2" type="ORF">SAMN02745208_01955</name>
</gene>
<keyword evidence="1" id="KW-0812">Transmembrane</keyword>
<keyword evidence="1" id="KW-1133">Transmembrane helix</keyword>
<proteinExistence type="predicted"/>
<dbReference type="EMBL" id="FQUB01000038">
    <property type="protein sequence ID" value="SHF40778.1"/>
    <property type="molecule type" value="Genomic_DNA"/>
</dbReference>
<organism evidence="2 3">
    <name type="scientific">Heyndrickxia coagulans DSM 1 = ATCC 7050</name>
    <dbReference type="NCBI Taxonomy" id="1121088"/>
    <lineage>
        <taxon>Bacteria</taxon>
        <taxon>Bacillati</taxon>
        <taxon>Bacillota</taxon>
        <taxon>Bacilli</taxon>
        <taxon>Bacillales</taxon>
        <taxon>Bacillaceae</taxon>
        <taxon>Heyndrickxia</taxon>
    </lineage>
</organism>
<evidence type="ECO:0000313" key="2">
    <source>
        <dbReference type="EMBL" id="SHF40778.1"/>
    </source>
</evidence>
<keyword evidence="1" id="KW-0472">Membrane</keyword>
<protein>
    <submittedName>
        <fullName evidence="2">Uncharacterized protein</fullName>
    </submittedName>
</protein>
<accession>A0A8B4BV66</accession>
<evidence type="ECO:0000256" key="1">
    <source>
        <dbReference type="SAM" id="Phobius"/>
    </source>
</evidence>